<keyword evidence="4 6" id="KW-0472">Membrane</keyword>
<feature type="domain" description="NADH:quinone oxidoreductase/Mrp antiporter transmembrane" evidence="7">
    <location>
        <begin position="128"/>
        <end position="402"/>
    </location>
</feature>
<dbReference type="Proteomes" id="UP001500325">
    <property type="component" value="Unassembled WGS sequence"/>
</dbReference>
<feature type="transmembrane region" description="Helical" evidence="6">
    <location>
        <begin position="308"/>
        <end position="332"/>
    </location>
</feature>
<proteinExistence type="predicted"/>
<feature type="transmembrane region" description="Helical" evidence="6">
    <location>
        <begin position="460"/>
        <end position="481"/>
    </location>
</feature>
<evidence type="ECO:0000256" key="5">
    <source>
        <dbReference type="RuleBase" id="RU000320"/>
    </source>
</evidence>
<feature type="transmembrane region" description="Helical" evidence="6">
    <location>
        <begin position="204"/>
        <end position="227"/>
    </location>
</feature>
<accession>A0ABP8WTA8</accession>
<feature type="transmembrane region" description="Helical" evidence="6">
    <location>
        <begin position="113"/>
        <end position="137"/>
    </location>
</feature>
<evidence type="ECO:0000259" key="7">
    <source>
        <dbReference type="Pfam" id="PF00361"/>
    </source>
</evidence>
<evidence type="ECO:0000256" key="2">
    <source>
        <dbReference type="ARBA" id="ARBA00022692"/>
    </source>
</evidence>
<dbReference type="RefSeq" id="WP_345381597.1">
    <property type="nucleotide sequence ID" value="NZ_BAABIC010000011.1"/>
</dbReference>
<evidence type="ECO:0000313" key="9">
    <source>
        <dbReference type="Proteomes" id="UP001500325"/>
    </source>
</evidence>
<dbReference type="InterPro" id="IPR001750">
    <property type="entry name" value="ND/Mrp_TM"/>
</dbReference>
<keyword evidence="3 6" id="KW-1133">Transmembrane helix</keyword>
<reference evidence="9" key="1">
    <citation type="journal article" date="2019" name="Int. J. Syst. Evol. Microbiol.">
        <title>The Global Catalogue of Microorganisms (GCM) 10K type strain sequencing project: providing services to taxonomists for standard genome sequencing and annotation.</title>
        <authorList>
            <consortium name="The Broad Institute Genomics Platform"/>
            <consortium name="The Broad Institute Genome Sequencing Center for Infectious Disease"/>
            <person name="Wu L."/>
            <person name="Ma J."/>
        </authorList>
    </citation>
    <scope>NUCLEOTIDE SEQUENCE [LARGE SCALE GENOMIC DNA]</scope>
    <source>
        <strain evidence="9">JCM 18055</strain>
    </source>
</reference>
<keyword evidence="9" id="KW-1185">Reference proteome</keyword>
<dbReference type="Gene3D" id="1.20.5.2700">
    <property type="match status" value="1"/>
</dbReference>
<feature type="transmembrane region" description="Helical" evidence="6">
    <location>
        <begin position="173"/>
        <end position="192"/>
    </location>
</feature>
<feature type="transmembrane region" description="Helical" evidence="6">
    <location>
        <begin position="487"/>
        <end position="506"/>
    </location>
</feature>
<feature type="transmembrane region" description="Helical" evidence="6">
    <location>
        <begin position="338"/>
        <end position="356"/>
    </location>
</feature>
<dbReference type="Pfam" id="PF00361">
    <property type="entry name" value="Proton_antipo_M"/>
    <property type="match status" value="1"/>
</dbReference>
<name>A0ABP8WTA8_9PSEU</name>
<keyword evidence="2 5" id="KW-0812">Transmembrane</keyword>
<feature type="transmembrane region" description="Helical" evidence="6">
    <location>
        <begin position="36"/>
        <end position="58"/>
    </location>
</feature>
<feature type="transmembrane region" description="Helical" evidence="6">
    <location>
        <begin position="410"/>
        <end position="433"/>
    </location>
</feature>
<feature type="transmembrane region" description="Helical" evidence="6">
    <location>
        <begin position="79"/>
        <end position="101"/>
    </location>
</feature>
<dbReference type="PANTHER" id="PTHR42829">
    <property type="entry name" value="NADH-UBIQUINONE OXIDOREDUCTASE CHAIN 5"/>
    <property type="match status" value="1"/>
</dbReference>
<dbReference type="InterPro" id="IPR003945">
    <property type="entry name" value="NU5C-like"/>
</dbReference>
<evidence type="ECO:0000256" key="3">
    <source>
        <dbReference type="ARBA" id="ARBA00022989"/>
    </source>
</evidence>
<protein>
    <recommendedName>
        <fullName evidence="7">NADH:quinone oxidoreductase/Mrp antiporter transmembrane domain-containing protein</fullName>
    </recommendedName>
</protein>
<comment type="caution">
    <text evidence="8">The sequence shown here is derived from an EMBL/GenBank/DDBJ whole genome shotgun (WGS) entry which is preliminary data.</text>
</comment>
<feature type="transmembrane region" description="Helical" evidence="6">
    <location>
        <begin position="606"/>
        <end position="627"/>
    </location>
</feature>
<evidence type="ECO:0000313" key="8">
    <source>
        <dbReference type="EMBL" id="GAA4694151.1"/>
    </source>
</evidence>
<organism evidence="8 9">
    <name type="scientific">Pseudonocardia yuanmonensis</name>
    <dbReference type="NCBI Taxonomy" id="1095914"/>
    <lineage>
        <taxon>Bacteria</taxon>
        <taxon>Bacillati</taxon>
        <taxon>Actinomycetota</taxon>
        <taxon>Actinomycetes</taxon>
        <taxon>Pseudonocardiales</taxon>
        <taxon>Pseudonocardiaceae</taxon>
        <taxon>Pseudonocardia</taxon>
    </lineage>
</organism>
<sequence>MLLGWLIGLPLAVGAVLALADLGPARPLEPESRRGRIVAGIGVATAVLVTVLAVAAAVSGPRAEAALFAGIRAGWAVDALSAVLVVTVAVATLAVLVFAAGEPELRTGRFAGLMLVFAGSMLATVTATTLAPLLMAWEVMGAASWALIGYAHRDPASVGAAHTAFLTTRFADLGLYLAAGAALAGGAGALALDQLPGAAPGWRHVVAAGIVAAALGKSAQLPFAYWLSGAMRGPSPVSALLHSATMVAAGAYLLLRTSPLLGAVGWAGPLVAWIGALTALGLGLVAVAQRDLKQLLAASTCAQIGYMVLAAGAASAAAGAAATSAGVLQLVAHAATKSLLFLAAGAWLTALGTRRLDRLEGAARRFPLVGVTFTVGALSLAGIPPLSLWVAKDAVLAAALTSALPGAPALYAVGLAGAAVAAVYSAKAVWFAWRPDRPVPDTGLEQEPTGRVPRAAGPPLVVLAAGAAGLGVLPLVGPAVLATDAPAGWELALSAAVALAAAGWAWRRAGRLPAPALLRDWLRLEPAARALVARPVLATARGLARFDDRVLDRAVDGTARTTVRLARGLDRRGEGAVDGAVRGVADGARVLGRWARRPQTGQLHQYYAQASVAFALLAALAVVVIVVR</sequence>
<evidence type="ECO:0000256" key="1">
    <source>
        <dbReference type="ARBA" id="ARBA00004127"/>
    </source>
</evidence>
<dbReference type="EMBL" id="BAABIC010000011">
    <property type="protein sequence ID" value="GAA4694151.1"/>
    <property type="molecule type" value="Genomic_DNA"/>
</dbReference>
<dbReference type="PRINTS" id="PR01434">
    <property type="entry name" value="NADHDHGNASE5"/>
</dbReference>
<feature type="transmembrane region" description="Helical" evidence="6">
    <location>
        <begin position="267"/>
        <end position="287"/>
    </location>
</feature>
<dbReference type="PANTHER" id="PTHR42829:SF2">
    <property type="entry name" value="NADH-UBIQUINONE OXIDOREDUCTASE CHAIN 5"/>
    <property type="match status" value="1"/>
</dbReference>
<evidence type="ECO:0000256" key="4">
    <source>
        <dbReference type="ARBA" id="ARBA00023136"/>
    </source>
</evidence>
<feature type="transmembrane region" description="Helical" evidence="6">
    <location>
        <begin position="368"/>
        <end position="390"/>
    </location>
</feature>
<gene>
    <name evidence="8" type="ORF">GCM10023215_34670</name>
</gene>
<evidence type="ECO:0000256" key="6">
    <source>
        <dbReference type="SAM" id="Phobius"/>
    </source>
</evidence>
<comment type="subcellular location">
    <subcellularLocation>
        <location evidence="1">Endomembrane system</location>
        <topology evidence="1">Multi-pass membrane protein</topology>
    </subcellularLocation>
    <subcellularLocation>
        <location evidence="5">Membrane</location>
        <topology evidence="5">Multi-pass membrane protein</topology>
    </subcellularLocation>
</comment>